<comment type="similarity">
    <text evidence="2">Belongs to the NAD(P)-dependent epimerase/dehydratase family. Dihydroflavonol-4-reductase subfamily.</text>
</comment>
<dbReference type="InterPro" id="IPR002225">
    <property type="entry name" value="3Beta_OHSteriod_DH/Estase"/>
</dbReference>
<dbReference type="EMBL" id="JAPEVB010000001">
    <property type="protein sequence ID" value="KAJ4397814.1"/>
    <property type="molecule type" value="Genomic_DNA"/>
</dbReference>
<dbReference type="Pfam" id="PF01073">
    <property type="entry name" value="3Beta_HSD"/>
    <property type="match status" value="1"/>
</dbReference>
<dbReference type="Proteomes" id="UP001140453">
    <property type="component" value="Unassembled WGS sequence"/>
</dbReference>
<evidence type="ECO:0000256" key="1">
    <source>
        <dbReference type="ARBA" id="ARBA00023002"/>
    </source>
</evidence>
<evidence type="ECO:0000313" key="4">
    <source>
        <dbReference type="EMBL" id="KAJ4397814.1"/>
    </source>
</evidence>
<evidence type="ECO:0000313" key="5">
    <source>
        <dbReference type="Proteomes" id="UP001140453"/>
    </source>
</evidence>
<feature type="domain" description="3-beta hydroxysteroid dehydrogenase/isomerase" evidence="3">
    <location>
        <begin position="10"/>
        <end position="262"/>
    </location>
</feature>
<organism evidence="4 5">
    <name type="scientific">Gnomoniopsis smithogilvyi</name>
    <dbReference type="NCBI Taxonomy" id="1191159"/>
    <lineage>
        <taxon>Eukaryota</taxon>
        <taxon>Fungi</taxon>
        <taxon>Dikarya</taxon>
        <taxon>Ascomycota</taxon>
        <taxon>Pezizomycotina</taxon>
        <taxon>Sordariomycetes</taxon>
        <taxon>Sordariomycetidae</taxon>
        <taxon>Diaporthales</taxon>
        <taxon>Gnomoniaceae</taxon>
        <taxon>Gnomoniopsis</taxon>
    </lineage>
</organism>
<name>A0A9W8Z6Q1_9PEZI</name>
<dbReference type="OrthoDB" id="2735536at2759"/>
<reference evidence="4" key="1">
    <citation type="submission" date="2022-10" db="EMBL/GenBank/DDBJ databases">
        <title>Tapping the CABI collections for fungal endophytes: first genome assemblies for Collariella, Neodidymelliopsis, Ascochyta clinopodiicola, Didymella pomorum, Didymosphaeria variabile, Neocosmospora piperis and Neocucurbitaria cava.</title>
        <authorList>
            <person name="Hill R."/>
        </authorList>
    </citation>
    <scope>NUCLEOTIDE SEQUENCE</scope>
    <source>
        <strain evidence="4">IMI 355082</strain>
    </source>
</reference>
<keyword evidence="5" id="KW-1185">Reference proteome</keyword>
<comment type="caution">
    <text evidence="4">The sequence shown here is derived from an EMBL/GenBank/DDBJ whole genome shotgun (WGS) entry which is preliminary data.</text>
</comment>
<dbReference type="GO" id="GO:0006694">
    <property type="term" value="P:steroid biosynthetic process"/>
    <property type="evidence" value="ECO:0007669"/>
    <property type="project" value="InterPro"/>
</dbReference>
<dbReference type="PANTHER" id="PTHR10366">
    <property type="entry name" value="NAD DEPENDENT EPIMERASE/DEHYDRATASE"/>
    <property type="match status" value="1"/>
</dbReference>
<dbReference type="SUPFAM" id="SSF51735">
    <property type="entry name" value="NAD(P)-binding Rossmann-fold domains"/>
    <property type="match status" value="1"/>
</dbReference>
<dbReference type="Gene3D" id="3.40.50.720">
    <property type="entry name" value="NAD(P)-binding Rossmann-like Domain"/>
    <property type="match status" value="1"/>
</dbReference>
<dbReference type="PANTHER" id="PTHR10366:SF562">
    <property type="entry name" value="ALDEHYDE REDUCTASE II (AFU_ORTHOLOGUE AFUA_1G11360)"/>
    <property type="match status" value="1"/>
</dbReference>
<dbReference type="GO" id="GO:0016616">
    <property type="term" value="F:oxidoreductase activity, acting on the CH-OH group of donors, NAD or NADP as acceptor"/>
    <property type="evidence" value="ECO:0007669"/>
    <property type="project" value="InterPro"/>
</dbReference>
<dbReference type="InterPro" id="IPR036291">
    <property type="entry name" value="NAD(P)-bd_dom_sf"/>
</dbReference>
<dbReference type="InterPro" id="IPR050425">
    <property type="entry name" value="NAD(P)_dehydrat-like"/>
</dbReference>
<dbReference type="AlphaFoldDB" id="A0A9W8Z6Q1"/>
<proteinExistence type="inferred from homology"/>
<sequence length="340" mass="37629">MSSGQIKKALVTGASGFLATQIILLLLERDYYVIGAVRSSAKADAWQQLHSRESQSGRLSFVVVPDMQTPGAYDDAVRDVDIIFHTASPFNFTFKDNEKDMLLPARDGALSVLESAAKAKGVQKVIFTSSFAAVTSPHLDPRPGYTYTESDWNPVEWSEAVNSQDAHFVYLASKTFAEKAVWEFVKTRSPHFTVTSIVPPIILGKATQPFTSMADINQSSRVLHRLLDVEQMPHTPAYVSVDVKDCALCHILAAESDKAPGKRYLTIGSSFSQAKAAQTIAKLFPEQAHRLPEPPSDPMEHYSYSVARVEQDLGVQWTPFETTIKETFQQVLEVEKITTS</sequence>
<accession>A0A9W8Z6Q1</accession>
<keyword evidence="1" id="KW-0560">Oxidoreductase</keyword>
<gene>
    <name evidence="4" type="ORF">N0V93_002051</name>
</gene>
<evidence type="ECO:0000259" key="3">
    <source>
        <dbReference type="Pfam" id="PF01073"/>
    </source>
</evidence>
<protein>
    <recommendedName>
        <fullName evidence="3">3-beta hydroxysteroid dehydrogenase/isomerase domain-containing protein</fullName>
    </recommendedName>
</protein>
<evidence type="ECO:0000256" key="2">
    <source>
        <dbReference type="ARBA" id="ARBA00023445"/>
    </source>
</evidence>